<organism evidence="2 3">
    <name type="scientific">Frankia canadensis</name>
    <dbReference type="NCBI Taxonomy" id="1836972"/>
    <lineage>
        <taxon>Bacteria</taxon>
        <taxon>Bacillati</taxon>
        <taxon>Actinomycetota</taxon>
        <taxon>Actinomycetes</taxon>
        <taxon>Frankiales</taxon>
        <taxon>Frankiaceae</taxon>
        <taxon>Frankia</taxon>
    </lineage>
</organism>
<evidence type="ECO:0000259" key="1">
    <source>
        <dbReference type="Pfam" id="PF03050"/>
    </source>
</evidence>
<dbReference type="AlphaFoldDB" id="A0A2I2KW19"/>
<sequence length="86" mass="9072">MPDYLTVMHVGDRSAATIDAGGVRPTFTGVLVRDGYGGYAHLTGALHAWCGAHLLGDLRQIHDSDPPGQVWADALATTLLDAHHAV</sequence>
<dbReference type="Pfam" id="PF03050">
    <property type="entry name" value="DDE_Tnp_IS66"/>
    <property type="match status" value="1"/>
</dbReference>
<keyword evidence="3" id="KW-1185">Reference proteome</keyword>
<protein>
    <recommendedName>
        <fullName evidence="1">Transposase IS66 central domain-containing protein</fullName>
    </recommendedName>
</protein>
<dbReference type="Proteomes" id="UP000234331">
    <property type="component" value="Unassembled WGS sequence"/>
</dbReference>
<evidence type="ECO:0000313" key="3">
    <source>
        <dbReference type="Proteomes" id="UP000234331"/>
    </source>
</evidence>
<feature type="domain" description="Transposase IS66 central" evidence="1">
    <location>
        <begin position="11"/>
        <end position="84"/>
    </location>
</feature>
<name>A0A2I2KW19_9ACTN</name>
<dbReference type="InterPro" id="IPR004291">
    <property type="entry name" value="Transposase_IS66_central"/>
</dbReference>
<proteinExistence type="predicted"/>
<gene>
    <name evidence="2" type="ORF">FRACA_3800007</name>
</gene>
<dbReference type="EMBL" id="FZMO01000313">
    <property type="protein sequence ID" value="SNQ49859.1"/>
    <property type="molecule type" value="Genomic_DNA"/>
</dbReference>
<evidence type="ECO:0000313" key="2">
    <source>
        <dbReference type="EMBL" id="SNQ49859.1"/>
    </source>
</evidence>
<reference evidence="2 3" key="1">
    <citation type="submission" date="2017-06" db="EMBL/GenBank/DDBJ databases">
        <authorList>
            <person name="Kim H.J."/>
            <person name="Triplett B.A."/>
        </authorList>
    </citation>
    <scope>NUCLEOTIDE SEQUENCE [LARGE SCALE GENOMIC DNA]</scope>
    <source>
        <strain evidence="2">FRACA_ARgP5</strain>
    </source>
</reference>
<accession>A0A2I2KW19</accession>